<evidence type="ECO:0000256" key="3">
    <source>
        <dbReference type="ARBA" id="ARBA00022722"/>
    </source>
</evidence>
<feature type="chain" id="PRO_5040829580" description="Endonuclease domain-containing 1 protein" evidence="7">
    <location>
        <begin position="22"/>
        <end position="343"/>
    </location>
</feature>
<dbReference type="PANTHER" id="PTHR21472:SF21">
    <property type="entry name" value="ENDONUCLEASE DOMAIN-CONTAINING 1 PROTEIN-LIKE-RELATED"/>
    <property type="match status" value="1"/>
</dbReference>
<proteinExistence type="inferred from homology"/>
<dbReference type="InterPro" id="IPR020821">
    <property type="entry name" value="ENPP1-3/EXOG-like_nuc-like"/>
</dbReference>
<keyword evidence="3" id="KW-0540">Nuclease</keyword>
<dbReference type="GO" id="GO:0004519">
    <property type="term" value="F:endonuclease activity"/>
    <property type="evidence" value="ECO:0007669"/>
    <property type="project" value="UniProtKB-KW"/>
</dbReference>
<dbReference type="GO" id="GO:0016787">
    <property type="term" value="F:hydrolase activity"/>
    <property type="evidence" value="ECO:0007669"/>
    <property type="project" value="InterPro"/>
</dbReference>
<keyword evidence="5" id="KW-0255">Endonuclease</keyword>
<dbReference type="SMART" id="SM00477">
    <property type="entry name" value="NUC"/>
    <property type="match status" value="1"/>
</dbReference>
<gene>
    <name evidence="10" type="ORF">IRJ41_021018</name>
</gene>
<dbReference type="InterPro" id="IPR018524">
    <property type="entry name" value="DNA/RNA_endonuclease_AS"/>
</dbReference>
<comment type="caution">
    <text evidence="10">The sequence shown here is derived from an EMBL/GenBank/DDBJ whole genome shotgun (WGS) entry which is preliminary data.</text>
</comment>
<dbReference type="Proteomes" id="UP001059041">
    <property type="component" value="Linkage Group LG9"/>
</dbReference>
<accession>A0A9W7WPF9</accession>
<evidence type="ECO:0000256" key="2">
    <source>
        <dbReference type="ARBA" id="ARBA00010052"/>
    </source>
</evidence>
<keyword evidence="6" id="KW-0460">Magnesium</keyword>
<evidence type="ECO:0000313" key="10">
    <source>
        <dbReference type="EMBL" id="KAI7805924.1"/>
    </source>
</evidence>
<feature type="signal peptide" evidence="7">
    <location>
        <begin position="1"/>
        <end position="21"/>
    </location>
</feature>
<evidence type="ECO:0008006" key="12">
    <source>
        <dbReference type="Google" id="ProtNLM"/>
    </source>
</evidence>
<feature type="domain" description="ENPP1-3/EXOG-like endonuclease/phosphodiesterase" evidence="8">
    <location>
        <begin position="64"/>
        <end position="289"/>
    </location>
</feature>
<dbReference type="InterPro" id="IPR044925">
    <property type="entry name" value="His-Me_finger_sf"/>
</dbReference>
<name>A0A9W7WPF9_TRIRA</name>
<dbReference type="InterPro" id="IPR044929">
    <property type="entry name" value="DNA/RNA_non-sp_Endonuclease_sf"/>
</dbReference>
<comment type="cofactor">
    <cofactor evidence="1">
        <name>Mg(2+)</name>
        <dbReference type="ChEBI" id="CHEBI:18420"/>
    </cofactor>
</comment>
<keyword evidence="5" id="KW-0378">Hydrolase</keyword>
<dbReference type="Gene3D" id="3.40.570.10">
    <property type="entry name" value="Extracellular Endonuclease, subunit A"/>
    <property type="match status" value="1"/>
</dbReference>
<sequence length="343" mass="39272">MKHFNWNMFLFFLLTCTALRAFNAQAKVVTVFDECKERFYNNMEPKGMDQNAVKICQKMENKPDVFFATLYSTHHKIPLYSAYTFDPQCSQKDGTAKRCNQWHIEPQLTISEPNNNHMVRESKAEKFVNKYKGSQALSADYEHTGYDRGHLNPNGLQCGDARLATFTLTNAAPMDACFNRIQWRIWEGYLQSFLKTKSYKDATAYIITGTVPGKEKIPQEDDCDKSRESGRVTVPSHIWTAVCYKHQDNTKSFSFGYLGENKPEFNIQIMSVSDMNQQLSDLYSKSSKTSVNIFDGNCFNDNPSSKAAEQSFVDLIKLPEYRITRKRARSDSDTSSVKKPKSG</sequence>
<keyword evidence="4" id="KW-0479">Metal-binding</keyword>
<dbReference type="EMBL" id="JAFHDT010000009">
    <property type="protein sequence ID" value="KAI7805924.1"/>
    <property type="molecule type" value="Genomic_DNA"/>
</dbReference>
<protein>
    <recommendedName>
        <fullName evidence="12">Endonuclease domain-containing 1 protein</fullName>
    </recommendedName>
</protein>
<dbReference type="InterPro" id="IPR039015">
    <property type="entry name" value="ENDOD1"/>
</dbReference>
<dbReference type="AlphaFoldDB" id="A0A9W7WPF9"/>
<reference evidence="10" key="1">
    <citation type="submission" date="2021-02" db="EMBL/GenBank/DDBJ databases">
        <title>Comparative genomics reveals that relaxation of natural selection precedes convergent phenotypic evolution of cavefish.</title>
        <authorList>
            <person name="Peng Z."/>
        </authorList>
    </citation>
    <scope>NUCLEOTIDE SEQUENCE</scope>
    <source>
        <tissue evidence="10">Muscle</tissue>
    </source>
</reference>
<dbReference type="PANTHER" id="PTHR21472">
    <property type="entry name" value="ENDONUCLEASE DOMAIN-CONTAINING 1 PROTEIN ENDOD1"/>
    <property type="match status" value="1"/>
</dbReference>
<evidence type="ECO:0000256" key="7">
    <source>
        <dbReference type="SAM" id="SignalP"/>
    </source>
</evidence>
<dbReference type="GO" id="GO:0003676">
    <property type="term" value="F:nucleic acid binding"/>
    <property type="evidence" value="ECO:0007669"/>
    <property type="project" value="InterPro"/>
</dbReference>
<evidence type="ECO:0000256" key="6">
    <source>
        <dbReference type="ARBA" id="ARBA00022842"/>
    </source>
</evidence>
<evidence type="ECO:0000256" key="5">
    <source>
        <dbReference type="ARBA" id="ARBA00022759"/>
    </source>
</evidence>
<evidence type="ECO:0000259" key="9">
    <source>
        <dbReference type="SMART" id="SM00892"/>
    </source>
</evidence>
<evidence type="ECO:0000259" key="8">
    <source>
        <dbReference type="SMART" id="SM00477"/>
    </source>
</evidence>
<organism evidence="10 11">
    <name type="scientific">Triplophysa rosa</name>
    <name type="common">Cave loach</name>
    <dbReference type="NCBI Taxonomy" id="992332"/>
    <lineage>
        <taxon>Eukaryota</taxon>
        <taxon>Metazoa</taxon>
        <taxon>Chordata</taxon>
        <taxon>Craniata</taxon>
        <taxon>Vertebrata</taxon>
        <taxon>Euteleostomi</taxon>
        <taxon>Actinopterygii</taxon>
        <taxon>Neopterygii</taxon>
        <taxon>Teleostei</taxon>
        <taxon>Ostariophysi</taxon>
        <taxon>Cypriniformes</taxon>
        <taxon>Nemacheilidae</taxon>
        <taxon>Triplophysa</taxon>
    </lineage>
</organism>
<dbReference type="InterPro" id="IPR001604">
    <property type="entry name" value="Endo_G_ENPP1-like_dom"/>
</dbReference>
<evidence type="ECO:0000256" key="4">
    <source>
        <dbReference type="ARBA" id="ARBA00022723"/>
    </source>
</evidence>
<dbReference type="Pfam" id="PF01223">
    <property type="entry name" value="Endonuclease_NS"/>
    <property type="match status" value="1"/>
</dbReference>
<feature type="domain" description="DNA/RNA non-specific endonuclease/pyrophosphatase/phosphodiesterase" evidence="9">
    <location>
        <begin position="63"/>
        <end position="292"/>
    </location>
</feature>
<dbReference type="SMART" id="SM00892">
    <property type="entry name" value="Endonuclease_NS"/>
    <property type="match status" value="1"/>
</dbReference>
<dbReference type="SUPFAM" id="SSF54060">
    <property type="entry name" value="His-Me finger endonucleases"/>
    <property type="match status" value="1"/>
</dbReference>
<dbReference type="GO" id="GO:0046872">
    <property type="term" value="F:metal ion binding"/>
    <property type="evidence" value="ECO:0007669"/>
    <property type="project" value="UniProtKB-KW"/>
</dbReference>
<dbReference type="PROSITE" id="PS01070">
    <property type="entry name" value="NUCLEASE_NON_SPEC"/>
    <property type="match status" value="1"/>
</dbReference>
<evidence type="ECO:0000313" key="11">
    <source>
        <dbReference type="Proteomes" id="UP001059041"/>
    </source>
</evidence>
<comment type="similarity">
    <text evidence="2">Belongs to the DNA/RNA non-specific endonuclease family.</text>
</comment>
<dbReference type="OrthoDB" id="69221at2759"/>
<evidence type="ECO:0000256" key="1">
    <source>
        <dbReference type="ARBA" id="ARBA00001946"/>
    </source>
</evidence>
<keyword evidence="7" id="KW-0732">Signal</keyword>
<keyword evidence="11" id="KW-1185">Reference proteome</keyword>